<evidence type="ECO:0008006" key="3">
    <source>
        <dbReference type="Google" id="ProtNLM"/>
    </source>
</evidence>
<proteinExistence type="predicted"/>
<gene>
    <name evidence="1" type="ORF">OO17_16165</name>
</gene>
<dbReference type="OrthoDB" id="3358108at2"/>
<accession>A0A0D7EKB4</accession>
<reference evidence="1 2" key="1">
    <citation type="submission" date="2014-11" db="EMBL/GenBank/DDBJ databases">
        <title>Genomics and ecophysiology of heterotrophic nitrogen fixing bacteria isolated from estuarine surface water.</title>
        <authorList>
            <person name="Bentzon-Tilia M."/>
            <person name="Severin I."/>
            <person name="Hansen L.H."/>
            <person name="Riemann L."/>
        </authorList>
    </citation>
    <scope>NUCLEOTIDE SEQUENCE [LARGE SCALE GENOMIC DNA]</scope>
    <source>
        <strain evidence="1 2">BAL398</strain>
    </source>
</reference>
<name>A0A0D7EKB4_RHOPL</name>
<dbReference type="InterPro" id="IPR047729">
    <property type="entry name" value="Sce7726-like"/>
</dbReference>
<evidence type="ECO:0000313" key="1">
    <source>
        <dbReference type="EMBL" id="KIZ40980.1"/>
    </source>
</evidence>
<evidence type="ECO:0000313" key="2">
    <source>
        <dbReference type="Proteomes" id="UP000032515"/>
    </source>
</evidence>
<organism evidence="1 2">
    <name type="scientific">Rhodopseudomonas palustris</name>
    <dbReference type="NCBI Taxonomy" id="1076"/>
    <lineage>
        <taxon>Bacteria</taxon>
        <taxon>Pseudomonadati</taxon>
        <taxon>Pseudomonadota</taxon>
        <taxon>Alphaproteobacteria</taxon>
        <taxon>Hyphomicrobiales</taxon>
        <taxon>Nitrobacteraceae</taxon>
        <taxon>Rhodopseudomonas</taxon>
    </lineage>
</organism>
<dbReference type="AlphaFoldDB" id="A0A0D7EKB4"/>
<comment type="caution">
    <text evidence="1">The sequence shown here is derived from an EMBL/GenBank/DDBJ whole genome shotgun (WGS) entry which is preliminary data.</text>
</comment>
<dbReference type="Proteomes" id="UP000032515">
    <property type="component" value="Unassembled WGS sequence"/>
</dbReference>
<dbReference type="RefSeq" id="WP_044413051.1">
    <property type="nucleotide sequence ID" value="NZ_JXXE01000324.1"/>
</dbReference>
<dbReference type="NCBIfam" id="NF033832">
    <property type="entry name" value="sce7726_fam"/>
    <property type="match status" value="1"/>
</dbReference>
<dbReference type="EMBL" id="JXXE01000324">
    <property type="protein sequence ID" value="KIZ40980.1"/>
    <property type="molecule type" value="Genomic_DNA"/>
</dbReference>
<sequence>MRDLDVRTALRRELAQQHVSDGRTLIVEEMGIWSGSVRVDIAVVNGELHGFEIKSARDTLARLPAQQALYSQVFDRVTLVVADKHLEKAERLIPDWWGTLLASIDAESIVSLRIGRPGSKNPAPDPLQTARLLWRAELVSILERYDLIKGIRSATSDKLVQKLAAELSEELLRFEVREALKKRDNWPRKAA</sequence>
<protein>
    <recommendedName>
        <fullName evidence="3">Sce7726 family protein</fullName>
    </recommendedName>
</protein>